<proteinExistence type="predicted"/>
<feature type="compositionally biased region" description="Low complexity" evidence="2">
    <location>
        <begin position="330"/>
        <end position="339"/>
    </location>
</feature>
<feature type="compositionally biased region" description="Polar residues" evidence="2">
    <location>
        <begin position="169"/>
        <end position="189"/>
    </location>
</feature>
<organism evidence="3 4">
    <name type="scientific">Meloidogyne enterolobii</name>
    <name type="common">Root-knot nematode worm</name>
    <name type="synonym">Meloidogyne mayaguensis</name>
    <dbReference type="NCBI Taxonomy" id="390850"/>
    <lineage>
        <taxon>Eukaryota</taxon>
        <taxon>Metazoa</taxon>
        <taxon>Ecdysozoa</taxon>
        <taxon>Nematoda</taxon>
        <taxon>Chromadorea</taxon>
        <taxon>Rhabditida</taxon>
        <taxon>Tylenchina</taxon>
        <taxon>Tylenchomorpha</taxon>
        <taxon>Tylenchoidea</taxon>
        <taxon>Meloidogynidae</taxon>
        <taxon>Meloidogyninae</taxon>
        <taxon>Meloidogyne</taxon>
    </lineage>
</organism>
<comment type="caution">
    <text evidence="3">The sequence shown here is derived from an EMBL/GenBank/DDBJ whole genome shotgun (WGS) entry which is preliminary data.</text>
</comment>
<dbReference type="Proteomes" id="UP000580250">
    <property type="component" value="Unassembled WGS sequence"/>
</dbReference>
<sequence>MAAKRFLSLFKSSNKREKENNDPLMSEYQYHLNNGQRRSRRVNFQSADASSKRRSCVTEVTNDDDDGSEVTLTATEVSRQQLSNSKKMPPNPYLVVTEPKQNHGPRSCPGGGGQHYFDFDSLDNDDISGANGGTLDRSLEARSEFISNTQQQHRRSSRRRLLTSDEKTSQSSHPFRQQRENGVNFGNSSRYKNIPWAAADFNNWRLEGSLGGKQQYIIRIREQQQEINDLQIAYRDERARRKAYQRDLRREQEAKDRFQCENFRLQSIIGLLVQQQQQPNSGNLNTQLGIELNNLAAIMPNNLYNSWTGNTPSSSSAVAAPPIHPPPPQSLLQPQSSNPWTPCRNAAAFDFINFQQQLPPQSLFGNVGGPGECLAAPILSSSSLISQQTKQHQKINQQNSEDEIKIFRTGQHNTDSFSGSSRLTTGDLTEMEREKNDLLVSDVSSKEFCSSPEVERGGGNTTTLHGLSFSVDDCQNLFSLNHVELPLRDDGYATSETNMSASGIANSECTTNTVNDGGGEGGSISSSNLLFGNSNNIFKTRRRFKSTGQLTTTF</sequence>
<accession>A0A6V7XMK7</accession>
<feature type="region of interest" description="Disordered" evidence="2">
    <location>
        <begin position="311"/>
        <end position="339"/>
    </location>
</feature>
<reference evidence="3 4" key="1">
    <citation type="submission" date="2020-08" db="EMBL/GenBank/DDBJ databases">
        <authorList>
            <person name="Koutsovoulos G."/>
            <person name="Danchin GJ E."/>
        </authorList>
    </citation>
    <scope>NUCLEOTIDE SEQUENCE [LARGE SCALE GENOMIC DNA]</scope>
</reference>
<feature type="region of interest" description="Disordered" evidence="2">
    <location>
        <begin position="98"/>
        <end position="120"/>
    </location>
</feature>
<feature type="coiled-coil region" evidence="1">
    <location>
        <begin position="213"/>
        <end position="261"/>
    </location>
</feature>
<feature type="region of interest" description="Disordered" evidence="2">
    <location>
        <begin position="145"/>
        <end position="189"/>
    </location>
</feature>
<protein>
    <submittedName>
        <fullName evidence="3">Uncharacterized protein</fullName>
    </submittedName>
</protein>
<dbReference type="EMBL" id="CAJEWN010001866">
    <property type="protein sequence ID" value="CAD2200530.1"/>
    <property type="molecule type" value="Genomic_DNA"/>
</dbReference>
<evidence type="ECO:0000256" key="1">
    <source>
        <dbReference type="SAM" id="Coils"/>
    </source>
</evidence>
<dbReference type="OrthoDB" id="5860225at2759"/>
<gene>
    <name evidence="3" type="ORF">MENT_LOCUS54005</name>
</gene>
<keyword evidence="1" id="KW-0175">Coiled coil</keyword>
<feature type="region of interest" description="Disordered" evidence="2">
    <location>
        <begin position="43"/>
        <end position="68"/>
    </location>
</feature>
<dbReference type="AlphaFoldDB" id="A0A6V7XMK7"/>
<name>A0A6V7XMK7_MELEN</name>
<feature type="compositionally biased region" description="Low complexity" evidence="2">
    <location>
        <begin position="312"/>
        <end position="321"/>
    </location>
</feature>
<evidence type="ECO:0000256" key="2">
    <source>
        <dbReference type="SAM" id="MobiDB-lite"/>
    </source>
</evidence>
<feature type="compositionally biased region" description="Basic residues" evidence="2">
    <location>
        <begin position="152"/>
        <end position="161"/>
    </location>
</feature>
<evidence type="ECO:0000313" key="4">
    <source>
        <dbReference type="Proteomes" id="UP000580250"/>
    </source>
</evidence>
<evidence type="ECO:0000313" key="3">
    <source>
        <dbReference type="EMBL" id="CAD2200530.1"/>
    </source>
</evidence>